<evidence type="ECO:0000313" key="2">
    <source>
        <dbReference type="EMBL" id="TGK09042.1"/>
    </source>
</evidence>
<keyword evidence="3" id="KW-1185">Reference proteome</keyword>
<dbReference type="InterPro" id="IPR036061">
    <property type="entry name" value="CheW-like_dom_sf"/>
</dbReference>
<gene>
    <name evidence="2" type="ORF">EHO60_13570</name>
</gene>
<dbReference type="EMBL" id="RQET01000009">
    <property type="protein sequence ID" value="TGK09042.1"/>
    <property type="molecule type" value="Genomic_DNA"/>
</dbReference>
<dbReference type="Gene3D" id="2.30.30.40">
    <property type="entry name" value="SH3 Domains"/>
    <property type="match status" value="1"/>
</dbReference>
<evidence type="ECO:0000313" key="3">
    <source>
        <dbReference type="Proteomes" id="UP000298458"/>
    </source>
</evidence>
<protein>
    <submittedName>
        <fullName evidence="2">Chemotaxis protein CheW</fullName>
    </submittedName>
</protein>
<dbReference type="AlphaFoldDB" id="A0A4R9GBB8"/>
<reference evidence="2" key="1">
    <citation type="journal article" date="2019" name="PLoS Negl. Trop. Dis.">
        <title>Revisiting the worldwide diversity of Leptospira species in the environment.</title>
        <authorList>
            <person name="Vincent A.T."/>
            <person name="Schiettekatte O."/>
            <person name="Bourhy P."/>
            <person name="Veyrier F.J."/>
            <person name="Picardeau M."/>
        </authorList>
    </citation>
    <scope>NUCLEOTIDE SEQUENCE [LARGE SCALE GENOMIC DNA]</scope>
    <source>
        <strain evidence="2">SSW15</strain>
    </source>
</reference>
<name>A0A4R9GBB8_9LEPT</name>
<dbReference type="InterPro" id="IPR002545">
    <property type="entry name" value="CheW-lke_dom"/>
</dbReference>
<organism evidence="2 3">
    <name type="scientific">Leptospira fletcheri</name>
    <dbReference type="NCBI Taxonomy" id="2484981"/>
    <lineage>
        <taxon>Bacteria</taxon>
        <taxon>Pseudomonadati</taxon>
        <taxon>Spirochaetota</taxon>
        <taxon>Spirochaetia</taxon>
        <taxon>Leptospirales</taxon>
        <taxon>Leptospiraceae</taxon>
        <taxon>Leptospira</taxon>
    </lineage>
</organism>
<dbReference type="PROSITE" id="PS50851">
    <property type="entry name" value="CHEW"/>
    <property type="match status" value="1"/>
</dbReference>
<dbReference type="OrthoDB" id="9794382at2"/>
<dbReference type="InterPro" id="IPR039315">
    <property type="entry name" value="CheW"/>
</dbReference>
<accession>A0A4R9GBB8</accession>
<dbReference type="GO" id="GO:0006935">
    <property type="term" value="P:chemotaxis"/>
    <property type="evidence" value="ECO:0007669"/>
    <property type="project" value="InterPro"/>
</dbReference>
<sequence>MDEKARRKQFLSFLLGDEIYGVPLAECKEVDHNKKILKVPCSPPHVEGIVNLRGDVVTILNLRSLFGRMQNRDEDKYSIIRLKGKKESFAIMADEVSDIIEVEEKNFEPCPSHIDEREGRFIRNVALFKGETLIILNHEELLRLEDV</sequence>
<dbReference type="Gene3D" id="2.40.50.180">
    <property type="entry name" value="CheA-289, Domain 4"/>
    <property type="match status" value="1"/>
</dbReference>
<comment type="caution">
    <text evidence="2">The sequence shown here is derived from an EMBL/GenBank/DDBJ whole genome shotgun (WGS) entry which is preliminary data.</text>
</comment>
<dbReference type="PANTHER" id="PTHR22617">
    <property type="entry name" value="CHEMOTAXIS SENSOR HISTIDINE KINASE-RELATED"/>
    <property type="match status" value="1"/>
</dbReference>
<evidence type="ECO:0000259" key="1">
    <source>
        <dbReference type="PROSITE" id="PS50851"/>
    </source>
</evidence>
<dbReference type="Pfam" id="PF01584">
    <property type="entry name" value="CheW"/>
    <property type="match status" value="1"/>
</dbReference>
<dbReference type="Proteomes" id="UP000298458">
    <property type="component" value="Unassembled WGS sequence"/>
</dbReference>
<feature type="domain" description="CheW-like" evidence="1">
    <location>
        <begin position="7"/>
        <end position="147"/>
    </location>
</feature>
<dbReference type="SUPFAM" id="SSF50341">
    <property type="entry name" value="CheW-like"/>
    <property type="match status" value="1"/>
</dbReference>
<proteinExistence type="predicted"/>
<dbReference type="GO" id="GO:0007165">
    <property type="term" value="P:signal transduction"/>
    <property type="evidence" value="ECO:0007669"/>
    <property type="project" value="InterPro"/>
</dbReference>
<dbReference type="RefSeq" id="WP_135768728.1">
    <property type="nucleotide sequence ID" value="NZ_RQET01000009.1"/>
</dbReference>
<dbReference type="PANTHER" id="PTHR22617:SF23">
    <property type="entry name" value="CHEMOTAXIS PROTEIN CHEW"/>
    <property type="match status" value="1"/>
</dbReference>
<dbReference type="SMART" id="SM00260">
    <property type="entry name" value="CheW"/>
    <property type="match status" value="1"/>
</dbReference>
<dbReference type="GO" id="GO:0005829">
    <property type="term" value="C:cytosol"/>
    <property type="evidence" value="ECO:0007669"/>
    <property type="project" value="TreeGrafter"/>
</dbReference>